<sequence>MNYHPVLAENQTNSHAGFRDLNEEFAECINNSSTRVNATGSSISAAGLNFTNNTNDFSAAGPSNAAMPNL</sequence>
<proteinExistence type="predicted"/>
<organism evidence="1">
    <name type="scientific">Tanacetum cinerariifolium</name>
    <name type="common">Dalmatian daisy</name>
    <name type="synonym">Chrysanthemum cinerariifolium</name>
    <dbReference type="NCBI Taxonomy" id="118510"/>
    <lineage>
        <taxon>Eukaryota</taxon>
        <taxon>Viridiplantae</taxon>
        <taxon>Streptophyta</taxon>
        <taxon>Embryophyta</taxon>
        <taxon>Tracheophyta</taxon>
        <taxon>Spermatophyta</taxon>
        <taxon>Magnoliopsida</taxon>
        <taxon>eudicotyledons</taxon>
        <taxon>Gunneridae</taxon>
        <taxon>Pentapetalae</taxon>
        <taxon>asterids</taxon>
        <taxon>campanulids</taxon>
        <taxon>Asterales</taxon>
        <taxon>Asteraceae</taxon>
        <taxon>Asteroideae</taxon>
        <taxon>Anthemideae</taxon>
        <taxon>Anthemidinae</taxon>
        <taxon>Tanacetum</taxon>
    </lineage>
</organism>
<accession>A0A699VJU1</accession>
<comment type="caution">
    <text evidence="1">The sequence shown here is derived from an EMBL/GenBank/DDBJ whole genome shotgun (WGS) entry which is preliminary data.</text>
</comment>
<evidence type="ECO:0000313" key="1">
    <source>
        <dbReference type="EMBL" id="GFD35892.1"/>
    </source>
</evidence>
<dbReference type="AlphaFoldDB" id="A0A699VJU1"/>
<gene>
    <name evidence="1" type="ORF">Tci_907861</name>
</gene>
<reference evidence="1" key="1">
    <citation type="journal article" date="2019" name="Sci. Rep.">
        <title>Draft genome of Tanacetum cinerariifolium, the natural source of mosquito coil.</title>
        <authorList>
            <person name="Yamashiro T."/>
            <person name="Shiraishi A."/>
            <person name="Satake H."/>
            <person name="Nakayama K."/>
        </authorList>
    </citation>
    <scope>NUCLEOTIDE SEQUENCE</scope>
</reference>
<feature type="non-terminal residue" evidence="1">
    <location>
        <position position="70"/>
    </location>
</feature>
<dbReference type="EMBL" id="BKCJ011464446">
    <property type="protein sequence ID" value="GFD35892.1"/>
    <property type="molecule type" value="Genomic_DNA"/>
</dbReference>
<name>A0A699VJU1_TANCI</name>
<protein>
    <submittedName>
        <fullName evidence="1">Uncharacterized protein</fullName>
    </submittedName>
</protein>